<gene>
    <name evidence="2" type="ORF">HMPREF1544_11449</name>
</gene>
<keyword evidence="3" id="KW-1185">Reference proteome</keyword>
<dbReference type="Proteomes" id="UP000014254">
    <property type="component" value="Unassembled WGS sequence"/>
</dbReference>
<sequence length="386" mass="44840">MKLFLRGVLFLTVLFYVVRAQDSVVKVLENEIREEVKLAAKETDFLVKEKSKGCVQKGSDYLQYVKGLVSDARRELKQNNNRRPSTQYSFYDIALPIAQHLPSWLYSHNAWMEDSTTRRRRIAKVLRTSSLTIRPRLTVIRDTAALWTKTSANLLEHNYTATTEESFNSLLQSAEDFVTAATDAELMDSLFLTTGYATLEDAVSHFLTNNLEQFNHVIDSINHDFNEIVSLSGDLRRPLESVRVDAIEQTKMIRERLFANEIGRRLRHLSWHIRTELQHLSQELRELPEEDRDASKLLRKHIADSLRTEIEGFYDIKMTLSKSKSFYSHVWQNAYNELVQNPTSFNYWVDVAAEVREAIYTLGKTLTQKQQQKIKPTKCTCGYNKY</sequence>
<proteinExistence type="predicted"/>
<dbReference type="eggNOG" id="ENOG502TACE">
    <property type="taxonomic scope" value="Eukaryota"/>
</dbReference>
<dbReference type="AlphaFoldDB" id="S2JH56"/>
<name>S2JH56_MUCC1</name>
<protein>
    <submittedName>
        <fullName evidence="2">Uncharacterized protein</fullName>
    </submittedName>
</protein>
<dbReference type="EMBL" id="KE124146">
    <property type="protein sequence ID" value="EPB81828.1"/>
    <property type="molecule type" value="Genomic_DNA"/>
</dbReference>
<organism evidence="2 3">
    <name type="scientific">Mucor circinelloides f. circinelloides (strain 1006PhL)</name>
    <name type="common">Mucormycosis agent</name>
    <name type="synonym">Calyptromyces circinelloides</name>
    <dbReference type="NCBI Taxonomy" id="1220926"/>
    <lineage>
        <taxon>Eukaryota</taxon>
        <taxon>Fungi</taxon>
        <taxon>Fungi incertae sedis</taxon>
        <taxon>Mucoromycota</taxon>
        <taxon>Mucoromycotina</taxon>
        <taxon>Mucoromycetes</taxon>
        <taxon>Mucorales</taxon>
        <taxon>Mucorineae</taxon>
        <taxon>Mucoraceae</taxon>
        <taxon>Mucor</taxon>
    </lineage>
</organism>
<reference evidence="3" key="1">
    <citation type="submission" date="2013-05" db="EMBL/GenBank/DDBJ databases">
        <title>The Genome sequence of Mucor circinelloides f. circinelloides 1006PhL.</title>
        <authorList>
            <consortium name="The Broad Institute Genomics Platform"/>
            <person name="Cuomo C."/>
            <person name="Earl A."/>
            <person name="Findley K."/>
            <person name="Lee S.C."/>
            <person name="Walker B."/>
            <person name="Young S."/>
            <person name="Zeng Q."/>
            <person name="Gargeya S."/>
            <person name="Fitzgerald M."/>
            <person name="Haas B."/>
            <person name="Abouelleil A."/>
            <person name="Allen A.W."/>
            <person name="Alvarado L."/>
            <person name="Arachchi H.M."/>
            <person name="Berlin A.M."/>
            <person name="Chapman S.B."/>
            <person name="Gainer-Dewar J."/>
            <person name="Goldberg J."/>
            <person name="Griggs A."/>
            <person name="Gujja S."/>
            <person name="Hansen M."/>
            <person name="Howarth C."/>
            <person name="Imamovic A."/>
            <person name="Ireland A."/>
            <person name="Larimer J."/>
            <person name="McCowan C."/>
            <person name="Murphy C."/>
            <person name="Pearson M."/>
            <person name="Poon T.W."/>
            <person name="Priest M."/>
            <person name="Roberts A."/>
            <person name="Saif S."/>
            <person name="Shea T."/>
            <person name="Sisk P."/>
            <person name="Sykes S."/>
            <person name="Wortman J."/>
            <person name="Nusbaum C."/>
            <person name="Birren B."/>
        </authorList>
    </citation>
    <scope>NUCLEOTIDE SEQUENCE [LARGE SCALE GENOMIC DNA]</scope>
    <source>
        <strain evidence="3">1006PhL</strain>
    </source>
</reference>
<keyword evidence="1" id="KW-0732">Signal</keyword>
<feature type="signal peptide" evidence="1">
    <location>
        <begin position="1"/>
        <end position="20"/>
    </location>
</feature>
<dbReference type="OMA" id="NDYADEM"/>
<dbReference type="OrthoDB" id="2245566at2759"/>
<feature type="chain" id="PRO_5004497283" evidence="1">
    <location>
        <begin position="21"/>
        <end position="386"/>
    </location>
</feature>
<accession>S2JH56</accession>
<dbReference type="VEuPathDB" id="FungiDB:HMPREF1544_11449"/>
<evidence type="ECO:0000313" key="3">
    <source>
        <dbReference type="Proteomes" id="UP000014254"/>
    </source>
</evidence>
<evidence type="ECO:0000313" key="2">
    <source>
        <dbReference type="EMBL" id="EPB81828.1"/>
    </source>
</evidence>
<evidence type="ECO:0000256" key="1">
    <source>
        <dbReference type="SAM" id="SignalP"/>
    </source>
</evidence>
<dbReference type="InParanoid" id="S2JH56"/>